<accession>A0A494RLQ9</accession>
<keyword evidence="2" id="KW-1185">Reference proteome</keyword>
<name>A0A494RLQ9_9CAUL</name>
<sequence length="69" mass="7360">MSPGAARKTRACDRLDQLALICRQGEAAQADPVLRNMQARMLAELASLSPEAGIRARALAAGRLGNDRD</sequence>
<proteinExistence type="predicted"/>
<evidence type="ECO:0000313" key="2">
    <source>
        <dbReference type="Proteomes" id="UP000276984"/>
    </source>
</evidence>
<gene>
    <name evidence="1" type="ORF">D8I30_10835</name>
</gene>
<dbReference type="AlphaFoldDB" id="A0A494RLQ9"/>
<dbReference type="OrthoDB" id="7206822at2"/>
<protein>
    <submittedName>
        <fullName evidence="1">Uncharacterized protein</fullName>
    </submittedName>
</protein>
<evidence type="ECO:0000313" key="1">
    <source>
        <dbReference type="EMBL" id="AYG95620.1"/>
    </source>
</evidence>
<dbReference type="EMBL" id="CP032707">
    <property type="protein sequence ID" value="AYG95620.1"/>
    <property type="molecule type" value="Genomic_DNA"/>
</dbReference>
<reference evidence="1 2" key="1">
    <citation type="submission" date="2018-10" db="EMBL/GenBank/DDBJ databases">
        <title>Complete genome sequence of Brevundimonas naejangsanensis BRV3.</title>
        <authorList>
            <person name="Berrios L."/>
            <person name="Ely B."/>
        </authorList>
    </citation>
    <scope>NUCLEOTIDE SEQUENCE [LARGE SCALE GENOMIC DNA]</scope>
    <source>
        <strain evidence="1 2">BRV3</strain>
    </source>
</reference>
<organism evidence="1 2">
    <name type="scientific">Brevundimonas naejangsanensis</name>
    <dbReference type="NCBI Taxonomy" id="588932"/>
    <lineage>
        <taxon>Bacteria</taxon>
        <taxon>Pseudomonadati</taxon>
        <taxon>Pseudomonadota</taxon>
        <taxon>Alphaproteobacteria</taxon>
        <taxon>Caulobacterales</taxon>
        <taxon>Caulobacteraceae</taxon>
        <taxon>Brevundimonas</taxon>
    </lineage>
</organism>
<dbReference type="Proteomes" id="UP000276984">
    <property type="component" value="Chromosome"/>
</dbReference>